<evidence type="ECO:0000256" key="5">
    <source>
        <dbReference type="ARBA" id="ARBA00022490"/>
    </source>
</evidence>
<dbReference type="GO" id="GO:0005524">
    <property type="term" value="F:ATP binding"/>
    <property type="evidence" value="ECO:0007669"/>
    <property type="project" value="UniProtKB-UniRule"/>
</dbReference>
<dbReference type="InterPro" id="IPR038385">
    <property type="entry name" value="Sua5/YwlC_C"/>
</dbReference>
<dbReference type="PANTHER" id="PTHR17490">
    <property type="entry name" value="SUA5"/>
    <property type="match status" value="1"/>
</dbReference>
<dbReference type="GO" id="GO:0003725">
    <property type="term" value="F:double-stranded RNA binding"/>
    <property type="evidence" value="ECO:0007669"/>
    <property type="project" value="UniProtKB-UniRule"/>
</dbReference>
<evidence type="ECO:0000256" key="4">
    <source>
        <dbReference type="ARBA" id="ARBA00015492"/>
    </source>
</evidence>
<dbReference type="SUPFAM" id="SSF55821">
    <property type="entry name" value="YrdC/RibB"/>
    <property type="match status" value="1"/>
</dbReference>
<dbReference type="PIRSF" id="PIRSF004930">
    <property type="entry name" value="Tln_factor_SUA5"/>
    <property type="match status" value="1"/>
</dbReference>
<feature type="binding site" evidence="14">
    <location>
        <position position="171"/>
    </location>
    <ligand>
        <name>L-threonine</name>
        <dbReference type="ChEBI" id="CHEBI:57926"/>
    </ligand>
</feature>
<dbReference type="NCBIfam" id="TIGR00057">
    <property type="entry name" value="L-threonylcarbamoyladenylate synthase"/>
    <property type="match status" value="1"/>
</dbReference>
<keyword evidence="7 13" id="KW-0819">tRNA processing</keyword>
<evidence type="ECO:0000256" key="10">
    <source>
        <dbReference type="ARBA" id="ARBA00022840"/>
    </source>
</evidence>
<dbReference type="InterPro" id="IPR050156">
    <property type="entry name" value="TC-AMP_synthase_SUA5"/>
</dbReference>
<comment type="similarity">
    <text evidence="2 13">Belongs to the SUA5 family.</text>
</comment>
<dbReference type="EMBL" id="JARJCW010000001">
    <property type="protein sequence ID" value="KAJ7230538.1"/>
    <property type="molecule type" value="Genomic_DNA"/>
</dbReference>
<evidence type="ECO:0000313" key="16">
    <source>
        <dbReference type="EMBL" id="KAJ7230538.1"/>
    </source>
</evidence>
<evidence type="ECO:0000256" key="2">
    <source>
        <dbReference type="ARBA" id="ARBA00007663"/>
    </source>
</evidence>
<feature type="binding site" evidence="14">
    <location>
        <position position="147"/>
    </location>
    <ligand>
        <name>ATP</name>
        <dbReference type="ChEBI" id="CHEBI:30616"/>
    </ligand>
</feature>
<keyword evidence="5 13" id="KW-0963">Cytoplasm</keyword>
<dbReference type="Proteomes" id="UP001219525">
    <property type="component" value="Unassembled WGS sequence"/>
</dbReference>
<evidence type="ECO:0000256" key="7">
    <source>
        <dbReference type="ARBA" id="ARBA00022694"/>
    </source>
</evidence>
<feature type="binding site" evidence="14">
    <location>
        <position position="211"/>
    </location>
    <ligand>
        <name>L-threonine</name>
        <dbReference type="ChEBI" id="CHEBI:57926"/>
    </ligand>
</feature>
<dbReference type="PANTHER" id="PTHR17490:SF16">
    <property type="entry name" value="THREONYLCARBAMOYL-AMP SYNTHASE"/>
    <property type="match status" value="1"/>
</dbReference>
<dbReference type="InterPro" id="IPR017945">
    <property type="entry name" value="DHBP_synth_RibB-like_a/b_dom"/>
</dbReference>
<feature type="binding site" evidence="14">
    <location>
        <position position="173"/>
    </location>
    <ligand>
        <name>ATP</name>
        <dbReference type="ChEBI" id="CHEBI:30616"/>
    </ligand>
</feature>
<evidence type="ECO:0000256" key="13">
    <source>
        <dbReference type="PIRNR" id="PIRNR004930"/>
    </source>
</evidence>
<dbReference type="FunFam" id="3.90.870.10:FF:000009">
    <property type="entry name" value="Threonylcarbamoyl-AMP synthase, putative"/>
    <property type="match status" value="1"/>
</dbReference>
<keyword evidence="9 13" id="KW-0547">Nucleotide-binding</keyword>
<keyword evidence="17" id="KW-1185">Reference proteome</keyword>
<comment type="subcellular location">
    <subcellularLocation>
        <location evidence="1 13">Cytoplasm</location>
    </subcellularLocation>
</comment>
<feature type="binding site" evidence="14">
    <location>
        <position position="93"/>
    </location>
    <ligand>
        <name>L-threonine</name>
        <dbReference type="ChEBI" id="CHEBI:57926"/>
    </ligand>
</feature>
<feature type="binding site" evidence="14">
    <location>
        <position position="151"/>
    </location>
    <ligand>
        <name>L-threonine</name>
        <dbReference type="ChEBI" id="CHEBI:57926"/>
    </ligand>
</feature>
<evidence type="ECO:0000256" key="14">
    <source>
        <dbReference type="PIRSR" id="PIRSR004930-1"/>
    </source>
</evidence>
<keyword evidence="10 13" id="KW-0067">ATP-binding</keyword>
<dbReference type="GO" id="GO:0061710">
    <property type="term" value="F:L-threonylcarbamoyladenylate synthase"/>
    <property type="evidence" value="ECO:0007669"/>
    <property type="project" value="UniProtKB-EC"/>
</dbReference>
<feature type="binding site" evidence="14">
    <location>
        <position position="61"/>
    </location>
    <ligand>
        <name>L-threonine</name>
        <dbReference type="ChEBI" id="CHEBI:57926"/>
    </ligand>
</feature>
<keyword evidence="6 13" id="KW-0808">Transferase</keyword>
<dbReference type="PROSITE" id="PS51163">
    <property type="entry name" value="YRDC"/>
    <property type="match status" value="1"/>
</dbReference>
<evidence type="ECO:0000256" key="11">
    <source>
        <dbReference type="ARBA" id="ARBA00029774"/>
    </source>
</evidence>
<name>A0AAD7E5Z9_9AGAR</name>
<reference evidence="16" key="1">
    <citation type="submission" date="2023-03" db="EMBL/GenBank/DDBJ databases">
        <title>Massive genome expansion in bonnet fungi (Mycena s.s.) driven by repeated elements and novel gene families across ecological guilds.</title>
        <authorList>
            <consortium name="Lawrence Berkeley National Laboratory"/>
            <person name="Harder C.B."/>
            <person name="Miyauchi S."/>
            <person name="Viragh M."/>
            <person name="Kuo A."/>
            <person name="Thoen E."/>
            <person name="Andreopoulos B."/>
            <person name="Lu D."/>
            <person name="Skrede I."/>
            <person name="Drula E."/>
            <person name="Henrissat B."/>
            <person name="Morin E."/>
            <person name="Kohler A."/>
            <person name="Barry K."/>
            <person name="LaButti K."/>
            <person name="Morin E."/>
            <person name="Salamov A."/>
            <person name="Lipzen A."/>
            <person name="Mereny Z."/>
            <person name="Hegedus B."/>
            <person name="Baldrian P."/>
            <person name="Stursova M."/>
            <person name="Weitz H."/>
            <person name="Taylor A."/>
            <person name="Grigoriev I.V."/>
            <person name="Nagy L.G."/>
            <person name="Martin F."/>
            <person name="Kauserud H."/>
        </authorList>
    </citation>
    <scope>NUCLEOTIDE SEQUENCE</scope>
    <source>
        <strain evidence="16">9144</strain>
    </source>
</reference>
<dbReference type="EC" id="2.7.7.87" evidence="3 13"/>
<dbReference type="InterPro" id="IPR010923">
    <property type="entry name" value="T(6)A37_SUA5"/>
</dbReference>
<comment type="catalytic activity">
    <reaction evidence="12 13">
        <text>L-threonine + hydrogencarbonate + ATP = L-threonylcarbamoyladenylate + diphosphate + H2O</text>
        <dbReference type="Rhea" id="RHEA:36407"/>
        <dbReference type="ChEBI" id="CHEBI:15377"/>
        <dbReference type="ChEBI" id="CHEBI:17544"/>
        <dbReference type="ChEBI" id="CHEBI:30616"/>
        <dbReference type="ChEBI" id="CHEBI:33019"/>
        <dbReference type="ChEBI" id="CHEBI:57926"/>
        <dbReference type="ChEBI" id="CHEBI:73682"/>
        <dbReference type="EC" id="2.7.7.87"/>
    </reaction>
</comment>
<dbReference type="GO" id="GO:0008033">
    <property type="term" value="P:tRNA processing"/>
    <property type="evidence" value="ECO:0007669"/>
    <property type="project" value="UniProtKB-KW"/>
</dbReference>
<sequence>MLRTRVMALTTRVLKCDPTSISFPSSASEPTISSPDTLRALEAASHELVHNLQPVAFPTETVYGLGALALNVSATSRIFSTKGRPADNPLIVHVSSFPMLHTLLPPNYVLSNTYIALMKHFWPGALTLLFPCDPRTVPAIVTAGQSTVAIRMPSHPVARALIAIANAPLAAPSANSSGKPSPTRAEHVRRDLAGKVGIVLDGGACGVGLESTVVDGLHADGAIRILRPGGVTVEEIERVLREEMAASGEIPKVLVHRRDYRDEALEAAPTTPGMKYRHYSPAVPVHLLCTLSPPPDGVQPVDAISYLASFGTTGEVGRTVKIGILTPSDSTLAKCNLPTDGLEWTRFFLGPMDEPAVTAHVLFDGLLTLEQQGVDLIFIEEVREEREGLAIMNRVRKAAGECRWLRFNGSG</sequence>
<dbReference type="Gene3D" id="3.40.50.11030">
    <property type="entry name" value="Threonylcarbamoyl-AMP synthase, C-terminal domain"/>
    <property type="match status" value="1"/>
</dbReference>
<dbReference type="Pfam" id="PF03481">
    <property type="entry name" value="Sua5_C"/>
    <property type="match status" value="1"/>
</dbReference>
<keyword evidence="8 13" id="KW-0548">Nucleotidyltransferase</keyword>
<dbReference type="Gene3D" id="3.90.870.10">
    <property type="entry name" value="DHBP synthase"/>
    <property type="match status" value="1"/>
</dbReference>
<feature type="binding site" evidence="14">
    <location>
        <position position="88"/>
    </location>
    <ligand>
        <name>ATP</name>
        <dbReference type="ChEBI" id="CHEBI:30616"/>
    </ligand>
</feature>
<feature type="binding site" evidence="14">
    <location>
        <position position="227"/>
    </location>
    <ligand>
        <name>ATP</name>
        <dbReference type="ChEBI" id="CHEBI:30616"/>
    </ligand>
</feature>
<gene>
    <name evidence="16" type="ORF">GGX14DRAFT_411301</name>
</gene>
<accession>A0AAD7E5Z9</accession>
<dbReference type="GO" id="GO:0000049">
    <property type="term" value="F:tRNA binding"/>
    <property type="evidence" value="ECO:0007669"/>
    <property type="project" value="TreeGrafter"/>
</dbReference>
<comment type="caution">
    <text evidence="16">The sequence shown here is derived from an EMBL/GenBank/DDBJ whole genome shotgun (WGS) entry which is preliminary data.</text>
</comment>
<protein>
    <recommendedName>
        <fullName evidence="4 13">Threonylcarbamoyl-AMP synthase</fullName>
        <shortName evidence="13">TC-AMP synthase</shortName>
        <ecNumber evidence="3 13">2.7.7.87</ecNumber>
    </recommendedName>
    <alternativeName>
        <fullName evidence="11 13">L-threonylcarbamoyladenylate synthase</fullName>
    </alternativeName>
</protein>
<feature type="binding site" evidence="14">
    <location>
        <position position="84"/>
    </location>
    <ligand>
        <name>ATP</name>
        <dbReference type="ChEBI" id="CHEBI:30616"/>
    </ligand>
</feature>
<dbReference type="InterPro" id="IPR006070">
    <property type="entry name" value="Sua5-like_dom"/>
</dbReference>
<feature type="binding site" evidence="14">
    <location>
        <position position="181"/>
    </location>
    <ligand>
        <name>ATP</name>
        <dbReference type="ChEBI" id="CHEBI:30616"/>
    </ligand>
</feature>
<dbReference type="InterPro" id="IPR005145">
    <property type="entry name" value="Sua5_C"/>
</dbReference>
<evidence type="ECO:0000256" key="12">
    <source>
        <dbReference type="ARBA" id="ARBA00048366"/>
    </source>
</evidence>
<evidence type="ECO:0000256" key="8">
    <source>
        <dbReference type="ARBA" id="ARBA00022695"/>
    </source>
</evidence>
<dbReference type="GO" id="GO:0006450">
    <property type="term" value="P:regulation of translational fidelity"/>
    <property type="evidence" value="ECO:0007669"/>
    <property type="project" value="TreeGrafter"/>
</dbReference>
<comment type="function">
    <text evidence="13">Required for the formation of a threonylcarbamoyl group on adenosine at position 37 (t(6)A37) in tRNAs that read codons beginning with adenine.</text>
</comment>
<evidence type="ECO:0000259" key="15">
    <source>
        <dbReference type="PROSITE" id="PS51163"/>
    </source>
</evidence>
<organism evidence="16 17">
    <name type="scientific">Mycena pura</name>
    <dbReference type="NCBI Taxonomy" id="153505"/>
    <lineage>
        <taxon>Eukaryota</taxon>
        <taxon>Fungi</taxon>
        <taxon>Dikarya</taxon>
        <taxon>Basidiomycota</taxon>
        <taxon>Agaricomycotina</taxon>
        <taxon>Agaricomycetes</taxon>
        <taxon>Agaricomycetidae</taxon>
        <taxon>Agaricales</taxon>
        <taxon>Marasmiineae</taxon>
        <taxon>Mycenaceae</taxon>
        <taxon>Mycena</taxon>
    </lineage>
</organism>
<evidence type="ECO:0000256" key="1">
    <source>
        <dbReference type="ARBA" id="ARBA00004496"/>
    </source>
</evidence>
<evidence type="ECO:0000256" key="6">
    <source>
        <dbReference type="ARBA" id="ARBA00022679"/>
    </source>
</evidence>
<dbReference type="AlphaFoldDB" id="A0AAD7E5Z9"/>
<proteinExistence type="inferred from homology"/>
<dbReference type="Pfam" id="PF01300">
    <property type="entry name" value="Sua5_yciO_yrdC"/>
    <property type="match status" value="1"/>
</dbReference>
<dbReference type="GO" id="GO:0005737">
    <property type="term" value="C:cytoplasm"/>
    <property type="evidence" value="ECO:0007669"/>
    <property type="project" value="UniProtKB-SubCell"/>
</dbReference>
<feature type="domain" description="YrdC-like" evidence="15">
    <location>
        <begin position="38"/>
        <end position="231"/>
    </location>
</feature>
<evidence type="ECO:0000256" key="9">
    <source>
        <dbReference type="ARBA" id="ARBA00022741"/>
    </source>
</evidence>
<feature type="binding site" evidence="14">
    <location>
        <position position="279"/>
    </location>
    <ligand>
        <name>ATP</name>
        <dbReference type="ChEBI" id="CHEBI:30616"/>
    </ligand>
</feature>
<evidence type="ECO:0000256" key="3">
    <source>
        <dbReference type="ARBA" id="ARBA00012584"/>
    </source>
</evidence>
<evidence type="ECO:0000313" key="17">
    <source>
        <dbReference type="Proteomes" id="UP001219525"/>
    </source>
</evidence>